<dbReference type="EMBL" id="MRBO01000433">
    <property type="protein sequence ID" value="KAB2584503.1"/>
    <property type="molecule type" value="Genomic_DNA"/>
</dbReference>
<reference evidence="5 6" key="1">
    <citation type="journal article" date="2017" name="Poromechanics V (2013)">
        <title>Genomic Characterization of the Arsenic-Tolerant Actinobacterium, &lt;i&gt;Rhodococcus erythropolis&lt;/i&gt; S43.</title>
        <authorList>
            <person name="Retamal-Morales G."/>
            <person name="Mehnert M."/>
            <person name="Schwabe R."/>
            <person name="Tischler D."/>
            <person name="Schloemann M."/>
            <person name="Levican G.J."/>
        </authorList>
    </citation>
    <scope>NUCLEOTIDE SEQUENCE [LARGE SCALE GENOMIC DNA]</scope>
    <source>
        <strain evidence="5 6">S43</strain>
    </source>
</reference>
<organism evidence="5 6">
    <name type="scientific">Rhodococcus erythropolis</name>
    <name type="common">Arthrobacter picolinophilus</name>
    <dbReference type="NCBI Taxonomy" id="1833"/>
    <lineage>
        <taxon>Bacteria</taxon>
        <taxon>Bacillati</taxon>
        <taxon>Actinomycetota</taxon>
        <taxon>Actinomycetes</taxon>
        <taxon>Mycobacteriales</taxon>
        <taxon>Nocardiaceae</taxon>
        <taxon>Rhodococcus</taxon>
        <taxon>Rhodococcus erythropolis group</taxon>
    </lineage>
</organism>
<accession>A0A5N5E3A3</accession>
<evidence type="ECO:0000259" key="4">
    <source>
        <dbReference type="Pfam" id="PF13439"/>
    </source>
</evidence>
<gene>
    <name evidence="5" type="ORF">BS297_15265</name>
</gene>
<feature type="domain" description="Glycosyltransferase subfamily 4-like N-terminal" evidence="4">
    <location>
        <begin position="19"/>
        <end position="182"/>
    </location>
</feature>
<dbReference type="AlphaFoldDB" id="A0A5N5E3A3"/>
<evidence type="ECO:0000256" key="2">
    <source>
        <dbReference type="ARBA" id="ARBA00022676"/>
    </source>
</evidence>
<keyword evidence="3" id="KW-0808">Transferase</keyword>
<evidence type="ECO:0000313" key="6">
    <source>
        <dbReference type="Proteomes" id="UP000325576"/>
    </source>
</evidence>
<keyword evidence="2" id="KW-0328">Glycosyltransferase</keyword>
<dbReference type="InterPro" id="IPR028098">
    <property type="entry name" value="Glyco_trans_4-like_N"/>
</dbReference>
<dbReference type="PANTHER" id="PTHR12526">
    <property type="entry name" value="GLYCOSYLTRANSFERASE"/>
    <property type="match status" value="1"/>
</dbReference>
<dbReference type="Gene3D" id="3.40.50.2000">
    <property type="entry name" value="Glycogen Phosphorylase B"/>
    <property type="match status" value="2"/>
</dbReference>
<evidence type="ECO:0000256" key="1">
    <source>
        <dbReference type="ARBA" id="ARBA00009481"/>
    </source>
</evidence>
<dbReference type="PANTHER" id="PTHR12526:SF640">
    <property type="entry name" value="COLANIC ACID BIOSYNTHESIS GLYCOSYLTRANSFERASE WCAL-RELATED"/>
    <property type="match status" value="1"/>
</dbReference>
<comment type="caution">
    <text evidence="5">The sequence shown here is derived from an EMBL/GenBank/DDBJ whole genome shotgun (WGS) entry which is preliminary data.</text>
</comment>
<dbReference type="CDD" id="cd03801">
    <property type="entry name" value="GT4_PimA-like"/>
    <property type="match status" value="1"/>
</dbReference>
<dbReference type="SUPFAM" id="SSF53756">
    <property type="entry name" value="UDP-Glycosyltransferase/glycogen phosphorylase"/>
    <property type="match status" value="1"/>
</dbReference>
<name>A0A5N5E3A3_RHOER</name>
<dbReference type="GO" id="GO:0016757">
    <property type="term" value="F:glycosyltransferase activity"/>
    <property type="evidence" value="ECO:0007669"/>
    <property type="project" value="UniProtKB-KW"/>
</dbReference>
<dbReference type="Pfam" id="PF13692">
    <property type="entry name" value="Glyco_trans_1_4"/>
    <property type="match status" value="1"/>
</dbReference>
<protein>
    <recommendedName>
        <fullName evidence="4">Glycosyltransferase subfamily 4-like N-terminal domain-containing protein</fullName>
    </recommendedName>
</protein>
<comment type="similarity">
    <text evidence="1">Belongs to the glycosyltransferase group 1 family. Glycosyltransferase 4 subfamily.</text>
</comment>
<sequence length="385" mass="41236">MGAPAHRALVAHPGAELYGSDRIVLESVTALTTTGWDVTVMLGSPGPLAARVEEAGADAVIMPIPVLRKSKMSPTGLLSLAVEAARSTPSIVRTLRRFSPDVVYVSTVTIPWLAVVAKLLGYPVIFHVHEAEDTASKPIRMGLSAQLLLSQRVIANSNACRELILRDIPTLGRRVRVIYNGVAGPSTEPTAPRLSLTGPIRLVLVGRIAPRKGTDVAVEALAILVRRGVDVTLDLVGGVFAGYEWFEDDLSRIAAASDVSDRIRYLGVVEQVWETMDSADIALVPSRAEPFGNVAVEAQLFARPVLASAVQGLTEIIEDGRNGRLVEPGNAVALADAIQSTIESWGTTREQAIGARTEALARFSPERYRADIAEAFTATIRSNRK</sequence>
<dbReference type="Proteomes" id="UP000325576">
    <property type="component" value="Unassembled WGS sequence"/>
</dbReference>
<evidence type="ECO:0000313" key="5">
    <source>
        <dbReference type="EMBL" id="KAB2584503.1"/>
    </source>
</evidence>
<dbReference type="Pfam" id="PF13439">
    <property type="entry name" value="Glyco_transf_4"/>
    <property type="match status" value="1"/>
</dbReference>
<evidence type="ECO:0000256" key="3">
    <source>
        <dbReference type="ARBA" id="ARBA00022679"/>
    </source>
</evidence>
<proteinExistence type="inferred from homology"/>